<evidence type="ECO:0000256" key="4">
    <source>
        <dbReference type="RuleBase" id="RU003718"/>
    </source>
</evidence>
<gene>
    <name evidence="8" type="primary">UGT85U1</name>
</gene>
<dbReference type="PANTHER" id="PTHR11926">
    <property type="entry name" value="GLUCOSYL/GLUCURONOSYL TRANSFERASES"/>
    <property type="match status" value="1"/>
</dbReference>
<dbReference type="FunFam" id="3.40.50.2000:FF:000065">
    <property type="entry name" value="Glycosyltransferase"/>
    <property type="match status" value="1"/>
</dbReference>
<dbReference type="FunFam" id="3.40.50.2000:FF:000027">
    <property type="entry name" value="Glycosyltransferase"/>
    <property type="match status" value="1"/>
</dbReference>
<dbReference type="AlphaFoldDB" id="A0A075M6P3"/>
<dbReference type="SUPFAM" id="SSF53756">
    <property type="entry name" value="UDP-Glycosyltransferase/glycogen phosphorylase"/>
    <property type="match status" value="1"/>
</dbReference>
<dbReference type="PANTHER" id="PTHR11926:SF774">
    <property type="entry name" value="UDP-GLYCOSYLTRANSFERASE 85A1-RELATED"/>
    <property type="match status" value="1"/>
</dbReference>
<keyword evidence="3 4" id="KW-0808">Transferase</keyword>
<dbReference type="Pfam" id="PF00201">
    <property type="entry name" value="UDPGT"/>
    <property type="match status" value="1"/>
</dbReference>
<evidence type="ECO:0000256" key="5">
    <source>
        <dbReference type="RuleBase" id="RU362057"/>
    </source>
</evidence>
<evidence type="ECO:0000256" key="1">
    <source>
        <dbReference type="ARBA" id="ARBA00009995"/>
    </source>
</evidence>
<accession>A0A075M6P3</accession>
<evidence type="ECO:0000313" key="8">
    <source>
        <dbReference type="EMBL" id="AIF76152.1"/>
    </source>
</evidence>
<organism evidence="8">
    <name type="scientific">Crocus sativus</name>
    <name type="common">Saffron</name>
    <dbReference type="NCBI Taxonomy" id="82528"/>
    <lineage>
        <taxon>Eukaryota</taxon>
        <taxon>Viridiplantae</taxon>
        <taxon>Streptophyta</taxon>
        <taxon>Embryophyta</taxon>
        <taxon>Tracheophyta</taxon>
        <taxon>Spermatophyta</taxon>
        <taxon>Magnoliopsida</taxon>
        <taxon>Liliopsida</taxon>
        <taxon>Asparagales</taxon>
        <taxon>Iridaceae</taxon>
        <taxon>Crocoideae</taxon>
        <taxon>Croceae</taxon>
        <taxon>Crocus</taxon>
    </lineage>
</organism>
<comment type="similarity">
    <text evidence="1 4">Belongs to the UDP-glycosyltransferase family.</text>
</comment>
<proteinExistence type="evidence at transcript level"/>
<dbReference type="GO" id="GO:0080044">
    <property type="term" value="F:quercetin 7-O-glucosyltransferase activity"/>
    <property type="evidence" value="ECO:0007669"/>
    <property type="project" value="TreeGrafter"/>
</dbReference>
<dbReference type="EC" id="2.4.1.-" evidence="5"/>
<feature type="compositionally biased region" description="Basic and acidic residues" evidence="6">
    <location>
        <begin position="431"/>
        <end position="450"/>
    </location>
</feature>
<dbReference type="InterPro" id="IPR002213">
    <property type="entry name" value="UDP_glucos_trans"/>
</dbReference>
<dbReference type="InterPro" id="IPR058980">
    <property type="entry name" value="Glyco_transf_N"/>
</dbReference>
<dbReference type="GO" id="GO:0080043">
    <property type="term" value="F:quercetin 3-O-glucosyltransferase activity"/>
    <property type="evidence" value="ECO:0007669"/>
    <property type="project" value="TreeGrafter"/>
</dbReference>
<dbReference type="InterPro" id="IPR035595">
    <property type="entry name" value="UDP_glycos_trans_CS"/>
</dbReference>
<evidence type="ECO:0000259" key="7">
    <source>
        <dbReference type="Pfam" id="PF26168"/>
    </source>
</evidence>
<feature type="region of interest" description="Disordered" evidence="6">
    <location>
        <begin position="431"/>
        <end position="457"/>
    </location>
</feature>
<name>A0A075M6P3_CROSA</name>
<protein>
    <recommendedName>
        <fullName evidence="5">Glycosyltransferase</fullName>
        <ecNumber evidence="5">2.4.1.-</ecNumber>
    </recommendedName>
</protein>
<evidence type="ECO:0000256" key="6">
    <source>
        <dbReference type="SAM" id="MobiDB-lite"/>
    </source>
</evidence>
<sequence length="477" mass="53232">MEKPHAICMPFPAQGHINAMLKVAKLLHFRGFHVTFVHTEYNSARIGSSNEMSPLLAADGFRFESIPDSLLPSINPTTKQDLPSLVLAVCNEFLSPFRDLMKRLNDPSGVPPVTCVSDCITGFTLEIAKEFGIPDLFLSSFSASGFMALFHLKELMEKGLVPIKSEDDLTNGYLDTPIDWMPGMKNMRIKDLPSFVRSTDPNDIFFNFSKDEIQSAFRADAIIINTFDDLEEPILDAMSSSLLPPIYCLGPLTQAMLAVDDNQLESINGNMWEEHTNCLAWLDQKSPGSVIYVNFGSITVMTSQHLVEFAWGLVKSGYEFLWIIRPDVVIGESSVLPKELLDETMKRGLVTSWCPQVDVLEHASIGGFLTHCGWNSTMEALSAGVPMICWPFFADQQTNCRYVCANWGVGTEIDVRVKREEVGERIREMMGGGKKGEEMRKMASKWKESASRTISPGGKSLENFEKVVKLLMKEKDG</sequence>
<dbReference type="EMBL" id="KF446243">
    <property type="protein sequence ID" value="AIF76152.1"/>
    <property type="molecule type" value="mRNA"/>
</dbReference>
<evidence type="ECO:0000256" key="3">
    <source>
        <dbReference type="ARBA" id="ARBA00022679"/>
    </source>
</evidence>
<dbReference type="Gene3D" id="3.40.50.2000">
    <property type="entry name" value="Glycogen Phosphorylase B"/>
    <property type="match status" value="2"/>
</dbReference>
<dbReference type="Pfam" id="PF26168">
    <property type="entry name" value="Glyco_transf_N"/>
    <property type="match status" value="1"/>
</dbReference>
<keyword evidence="2 4" id="KW-0328">Glycosyltransferase</keyword>
<feature type="domain" description="Glycosyltransferase N-terminal" evidence="7">
    <location>
        <begin position="7"/>
        <end position="128"/>
    </location>
</feature>
<dbReference type="CDD" id="cd03784">
    <property type="entry name" value="GT1_Gtf-like"/>
    <property type="match status" value="1"/>
</dbReference>
<evidence type="ECO:0000256" key="2">
    <source>
        <dbReference type="ARBA" id="ARBA00022676"/>
    </source>
</evidence>
<dbReference type="PROSITE" id="PS00375">
    <property type="entry name" value="UDPGT"/>
    <property type="match status" value="1"/>
</dbReference>
<reference evidence="8" key="1">
    <citation type="journal article" date="2015" name="Plant Sci.">
        <title>Ectopic expression of a stress-inducible glycosyltransferase from saffron enhances salt and oxidative stress tolerance in Arabidopsis while alters anchor root formation.</title>
        <authorList>
            <person name="Ahrazem O."/>
            <person name="Rubio-Moraga A."/>
            <person name="Trapero-Mozos A."/>
            <person name="Climent M.F."/>
            <person name="Gomez-Cadenas A."/>
            <person name="Gomez-Gomez L."/>
        </authorList>
    </citation>
    <scope>NUCLEOTIDE SEQUENCE</scope>
</reference>